<keyword evidence="3" id="KW-1185">Reference proteome</keyword>
<protein>
    <submittedName>
        <fullName evidence="2">Uncharacterized protein</fullName>
    </submittedName>
</protein>
<evidence type="ECO:0000313" key="2">
    <source>
        <dbReference type="EMBL" id="GEL95901.1"/>
    </source>
</evidence>
<dbReference type="EMBL" id="BJWG01000012">
    <property type="protein sequence ID" value="GEL95901.1"/>
    <property type="molecule type" value="Genomic_DNA"/>
</dbReference>
<sequence length="216" mass="23636">MEFVLVPDCADTRLFIELSSHAADLTEAREALTLALSASAGNTGLPGGVERSLIANAVMAYCRTFFASKVRTPVTSFVQVPEELVATHDLVARFRNRTIAHSQSDLSVTYPIGILDAKTLNVLDVSAPTVCNTMPTEQVNSFITLIDEMRRRLDDVIEPIRDRLKAMLTDADRAALVERGPRPNADLLQAQAFAHPATRSPYPRSHPLYLSGSPHP</sequence>
<evidence type="ECO:0000256" key="1">
    <source>
        <dbReference type="SAM" id="MobiDB-lite"/>
    </source>
</evidence>
<reference evidence="2 3" key="1">
    <citation type="submission" date="2019-07" db="EMBL/GenBank/DDBJ databases">
        <title>Whole genome shotgun sequence of Cellulomonas composti NBRC 100758.</title>
        <authorList>
            <person name="Hosoyama A."/>
            <person name="Uohara A."/>
            <person name="Ohji S."/>
            <person name="Ichikawa N."/>
        </authorList>
    </citation>
    <scope>NUCLEOTIDE SEQUENCE [LARGE SCALE GENOMIC DNA]</scope>
    <source>
        <strain evidence="2 3">NBRC 100758</strain>
    </source>
</reference>
<dbReference type="Proteomes" id="UP000321720">
    <property type="component" value="Unassembled WGS sequence"/>
</dbReference>
<dbReference type="AlphaFoldDB" id="A0A511JD24"/>
<gene>
    <name evidence="2" type="ORF">CCO02nite_25590</name>
</gene>
<name>A0A511JD24_9CELL</name>
<comment type="caution">
    <text evidence="2">The sequence shown here is derived from an EMBL/GenBank/DDBJ whole genome shotgun (WGS) entry which is preliminary data.</text>
</comment>
<evidence type="ECO:0000313" key="3">
    <source>
        <dbReference type="Proteomes" id="UP000321720"/>
    </source>
</evidence>
<organism evidence="2 3">
    <name type="scientific">Cellulomonas composti</name>
    <dbReference type="NCBI Taxonomy" id="266130"/>
    <lineage>
        <taxon>Bacteria</taxon>
        <taxon>Bacillati</taxon>
        <taxon>Actinomycetota</taxon>
        <taxon>Actinomycetes</taxon>
        <taxon>Micrococcales</taxon>
        <taxon>Cellulomonadaceae</taxon>
        <taxon>Cellulomonas</taxon>
    </lineage>
</organism>
<feature type="region of interest" description="Disordered" evidence="1">
    <location>
        <begin position="195"/>
        <end position="216"/>
    </location>
</feature>
<proteinExistence type="predicted"/>
<accession>A0A511JD24</accession>